<dbReference type="RefSeq" id="WP_095910826.1">
    <property type="nucleotide sequence ID" value="NZ_CP022386.1"/>
</dbReference>
<dbReference type="Proteomes" id="UP001324270">
    <property type="component" value="Unassembled WGS sequence"/>
</dbReference>
<dbReference type="OrthoDB" id="1491323at2"/>
<organism evidence="3 5">
    <name type="scientific">Capnocytophaga gingivalis</name>
    <dbReference type="NCBI Taxonomy" id="1017"/>
    <lineage>
        <taxon>Bacteria</taxon>
        <taxon>Pseudomonadati</taxon>
        <taxon>Bacteroidota</taxon>
        <taxon>Flavobacteriia</taxon>
        <taxon>Flavobacteriales</taxon>
        <taxon>Flavobacteriaceae</taxon>
        <taxon>Capnocytophaga</taxon>
    </lineage>
</organism>
<keyword evidence="1" id="KW-0812">Transmembrane</keyword>
<reference evidence="4 6" key="3">
    <citation type="submission" date="2023-12" db="EMBL/GenBank/DDBJ databases">
        <title>Genomic sequences of Capnocytophaga and Parvimonas strains.</title>
        <authorList>
            <person name="Watt R.M."/>
            <person name="Wang M."/>
            <person name="Yang T."/>
            <person name="Tong W.M."/>
        </authorList>
    </citation>
    <scope>NUCLEOTIDE SEQUENCE [LARGE SCALE GENOMIC DNA]</scope>
    <source>
        <strain evidence="4 6">CCUG 13156</strain>
    </source>
</reference>
<dbReference type="AlphaFoldDB" id="A0A250FUC1"/>
<dbReference type="PROSITE" id="PS50093">
    <property type="entry name" value="PKD"/>
    <property type="match status" value="2"/>
</dbReference>
<protein>
    <submittedName>
        <fullName evidence="3">PKD domain-containing protein</fullName>
    </submittedName>
</protein>
<name>A0A250FUC1_9FLAO</name>
<dbReference type="Pfam" id="PF00801">
    <property type="entry name" value="PKD"/>
    <property type="match status" value="1"/>
</dbReference>
<dbReference type="EMBL" id="CP022386">
    <property type="protein sequence ID" value="ATA87596.1"/>
    <property type="molecule type" value="Genomic_DNA"/>
</dbReference>
<feature type="domain" description="PKD" evidence="2">
    <location>
        <begin position="56"/>
        <end position="99"/>
    </location>
</feature>
<evidence type="ECO:0000313" key="6">
    <source>
        <dbReference type="Proteomes" id="UP001324270"/>
    </source>
</evidence>
<evidence type="ECO:0000256" key="1">
    <source>
        <dbReference type="SAM" id="Phobius"/>
    </source>
</evidence>
<dbReference type="InterPro" id="IPR000601">
    <property type="entry name" value="PKD_dom"/>
</dbReference>
<dbReference type="CDD" id="cd00146">
    <property type="entry name" value="PKD"/>
    <property type="match status" value="2"/>
</dbReference>
<dbReference type="Gene3D" id="2.60.40.10">
    <property type="entry name" value="Immunoglobulins"/>
    <property type="match status" value="2"/>
</dbReference>
<keyword evidence="6" id="KW-1185">Reference proteome</keyword>
<keyword evidence="1" id="KW-0472">Membrane</keyword>
<dbReference type="KEGG" id="cgh:CGC50_10810"/>
<dbReference type="Proteomes" id="UP000217250">
    <property type="component" value="Chromosome"/>
</dbReference>
<gene>
    <name evidence="3" type="ORF">CGC50_10810</name>
    <name evidence="4" type="ORF">VJJ49_13945</name>
</gene>
<dbReference type="InterPro" id="IPR013783">
    <property type="entry name" value="Ig-like_fold"/>
</dbReference>
<evidence type="ECO:0000313" key="3">
    <source>
        <dbReference type="EMBL" id="ATA87596.1"/>
    </source>
</evidence>
<evidence type="ECO:0000259" key="2">
    <source>
        <dbReference type="PROSITE" id="PS50093"/>
    </source>
</evidence>
<sequence length="300" mass="34776">MDYKEKNKGKLITIIVVSLLLLGLVGFWLQKRFFHNMADIEADVFPTTLQVGDTLFFKDNTSFSAFREWRFGDGNISINDKGYYMYRKPGYYQVKLTLNGKYSKTFPIQVIGTIKRSITDSITTIEAPKEAMQFENVVFRANSKVAKLFSWKFGETGSIDAKEPMVIYAYQNPGEYQVTLYTDDTEYPITHKINILPSFKVLKDSTSIETIYEKIDDDFKHHLQQIAKGVDFNKHYNYLLNTYLCKNDNTPVKVNTSKVNTFYYYCAGLQFDKKSTIQEVKVTFDEEMNCIVKVNIIQSQ</sequence>
<reference evidence="3" key="1">
    <citation type="journal article" date="2017" name="Genome Announc.">
        <title>Twelve Complete Reference Genomes of Clinical Isolates in the Capnocytophaga Genus.</title>
        <authorList>
            <person name="Villarma A."/>
            <person name="Gulvik C.A."/>
            <person name="Rowe L.A."/>
            <person name="Sheth M."/>
            <person name="Juieng P."/>
            <person name="Nicholson A.C."/>
            <person name="Loparev V.N."/>
            <person name="McQuiston J.R."/>
        </authorList>
    </citation>
    <scope>NUCLEOTIDE SEQUENCE</scope>
    <source>
        <strain evidence="3">H1496</strain>
    </source>
</reference>
<feature type="domain" description="PKD" evidence="2">
    <location>
        <begin position="149"/>
        <end position="185"/>
    </location>
</feature>
<proteinExistence type="predicted"/>
<dbReference type="InterPro" id="IPR035986">
    <property type="entry name" value="PKD_dom_sf"/>
</dbReference>
<dbReference type="GeneID" id="84809041"/>
<dbReference type="EMBL" id="JAYKBV010000031">
    <property type="protein sequence ID" value="MEB3041782.1"/>
    <property type="molecule type" value="Genomic_DNA"/>
</dbReference>
<dbReference type="SUPFAM" id="SSF49299">
    <property type="entry name" value="PKD domain"/>
    <property type="match status" value="2"/>
</dbReference>
<evidence type="ECO:0000313" key="5">
    <source>
        <dbReference type="Proteomes" id="UP000217250"/>
    </source>
</evidence>
<reference evidence="5" key="2">
    <citation type="submission" date="2017-06" db="EMBL/GenBank/DDBJ databases">
        <title>Capnocytophaga spp. assemblies.</title>
        <authorList>
            <person name="Gulvik C.A."/>
        </authorList>
    </citation>
    <scope>NUCLEOTIDE SEQUENCE [LARGE SCALE GENOMIC DNA]</scope>
    <source>
        <strain evidence="5">H1496</strain>
    </source>
</reference>
<keyword evidence="1" id="KW-1133">Transmembrane helix</keyword>
<accession>A0A250FUC1</accession>
<evidence type="ECO:0000313" key="4">
    <source>
        <dbReference type="EMBL" id="MEB3041782.1"/>
    </source>
</evidence>
<feature type="transmembrane region" description="Helical" evidence="1">
    <location>
        <begin position="12"/>
        <end position="29"/>
    </location>
</feature>